<evidence type="ECO:0000259" key="2">
    <source>
        <dbReference type="Pfam" id="PF13408"/>
    </source>
</evidence>
<feature type="domain" description="Recombinase zinc beta ribbon" evidence="2">
    <location>
        <begin position="19"/>
        <end position="79"/>
    </location>
</feature>
<dbReference type="Pfam" id="PF13408">
    <property type="entry name" value="Zn_ribbon_recom"/>
    <property type="match status" value="1"/>
</dbReference>
<proteinExistence type="predicted"/>
<dbReference type="AlphaFoldDB" id="A0AAU8NQA7"/>
<evidence type="ECO:0000256" key="1">
    <source>
        <dbReference type="SAM" id="Coils"/>
    </source>
</evidence>
<feature type="coiled-coil region" evidence="1">
    <location>
        <begin position="125"/>
        <end position="159"/>
    </location>
</feature>
<sequence length="215" mass="24944">MFSGEENKKRRVYSSKYALSSLCVCSKCGDVYRRIAWNNRGVHSVVWRCCTRWENGPSACDAPTVQENELQSAIVKAINKVFSISYEVLDMLKNNIREIIAGNNLSEIEMVDKRIADKQAILLTLLKAKKDYTKTANEIDELKVKKQQLLIEKAGQEDAKRRIREMEDFLKSECHDISEYDEKLVRKYIKKIKVYEDRFSVTFKSEISVDIERAS</sequence>
<accession>A0AAU8NQA7</accession>
<dbReference type="InterPro" id="IPR025827">
    <property type="entry name" value="Zn_ribbon_recom_dom"/>
</dbReference>
<evidence type="ECO:0000313" key="3">
    <source>
        <dbReference type="EMBL" id="XCS43978.1"/>
    </source>
</evidence>
<name>A0AAU8NQA7_9BIFI</name>
<protein>
    <submittedName>
        <fullName evidence="3">Recombinase zinc beta ribbon domain-containing protein</fullName>
    </submittedName>
</protein>
<organism evidence="3">
    <name type="scientific">Gardnerella piotii</name>
    <dbReference type="NCBI Taxonomy" id="2792977"/>
    <lineage>
        <taxon>Bacteria</taxon>
        <taxon>Bacillati</taxon>
        <taxon>Actinomycetota</taxon>
        <taxon>Actinomycetes</taxon>
        <taxon>Bifidobacteriales</taxon>
        <taxon>Bifidobacteriaceae</taxon>
        <taxon>Gardnerella</taxon>
    </lineage>
</organism>
<dbReference type="EMBL" id="CP160091">
    <property type="protein sequence ID" value="XCS43978.1"/>
    <property type="molecule type" value="Genomic_DNA"/>
</dbReference>
<reference evidence="3" key="1">
    <citation type="submission" date="2024-06" db="EMBL/GenBank/DDBJ databases">
        <title>Vaginal Lactobacillus fatty acid response mechanisms reveal a metabolite-targeted strategy for bacterial vaginosis treatment.</title>
        <authorList>
            <person name="Zhu M."/>
            <person name="Blainey P.C."/>
            <person name="Bloom S.M."/>
            <person name="Kwon D.S."/>
        </authorList>
    </citation>
    <scope>NUCLEOTIDE SEQUENCE</scope>
    <source>
        <strain evidence="3">0809_588_1_1_BHK4</strain>
    </source>
</reference>
<keyword evidence="1" id="KW-0175">Coiled coil</keyword>
<gene>
    <name evidence="3" type="ORF">ABZU02_02470</name>
</gene>